<dbReference type="InterPro" id="IPR029069">
    <property type="entry name" value="HotDog_dom_sf"/>
</dbReference>
<dbReference type="Proteomes" id="UP000247150">
    <property type="component" value="Unassembled WGS sequence"/>
</dbReference>
<dbReference type="SUPFAM" id="SSF54637">
    <property type="entry name" value="Thioesterase/thiol ester dehydrase-isomerase"/>
    <property type="match status" value="1"/>
</dbReference>
<evidence type="ECO:0000313" key="3">
    <source>
        <dbReference type="EMBL" id="PWW31753.1"/>
    </source>
</evidence>
<sequence>MTELKPLIKPEITHTQLVRYAGASGDFNPIHTVVPVGEKAGLGGVIAHGMLIMGMAGEALGTWFPRKNLRMFKVRFSKMTRPGEKLAIEGKVSEEIVEEGEKRLAGEVFVKNEKGELKLSGKFQVKI</sequence>
<dbReference type="RefSeq" id="WP_110062756.1">
    <property type="nucleotide sequence ID" value="NZ_QGTW01000001.1"/>
</dbReference>
<feature type="transmembrane region" description="Helical" evidence="1">
    <location>
        <begin position="45"/>
        <end position="65"/>
    </location>
</feature>
<dbReference type="PANTHER" id="PTHR43841">
    <property type="entry name" value="3-HYDROXYACYL-THIOESTER DEHYDRATASE HTDX-RELATED"/>
    <property type="match status" value="1"/>
</dbReference>
<accession>A0A2V3A425</accession>
<protein>
    <submittedName>
        <fullName evidence="3">Acyl dehydratase</fullName>
    </submittedName>
</protein>
<evidence type="ECO:0000259" key="2">
    <source>
        <dbReference type="Pfam" id="PF01575"/>
    </source>
</evidence>
<keyword evidence="1" id="KW-0812">Transmembrane</keyword>
<keyword evidence="1" id="KW-0472">Membrane</keyword>
<keyword evidence="1" id="KW-1133">Transmembrane helix</keyword>
<gene>
    <name evidence="3" type="ORF">DFO73_1016</name>
</gene>
<dbReference type="Pfam" id="PF01575">
    <property type="entry name" value="MaoC_dehydratas"/>
    <property type="match status" value="1"/>
</dbReference>
<evidence type="ECO:0000313" key="4">
    <source>
        <dbReference type="Proteomes" id="UP000247150"/>
    </source>
</evidence>
<dbReference type="PANTHER" id="PTHR43841:SF3">
    <property type="entry name" value="(3R)-HYDROXYACYL-ACP DEHYDRATASE SUBUNIT HADB"/>
    <property type="match status" value="1"/>
</dbReference>
<organism evidence="3 4">
    <name type="scientific">Cytobacillus oceanisediminis</name>
    <dbReference type="NCBI Taxonomy" id="665099"/>
    <lineage>
        <taxon>Bacteria</taxon>
        <taxon>Bacillati</taxon>
        <taxon>Bacillota</taxon>
        <taxon>Bacilli</taxon>
        <taxon>Bacillales</taxon>
        <taxon>Bacillaceae</taxon>
        <taxon>Cytobacillus</taxon>
    </lineage>
</organism>
<reference evidence="3 4" key="1">
    <citation type="submission" date="2018-05" db="EMBL/GenBank/DDBJ databases">
        <title>Freshwater and sediment microbial communities from various areas in North America, analyzing microbe dynamics in response to fracking.</title>
        <authorList>
            <person name="Lamendella R."/>
        </authorList>
    </citation>
    <scope>NUCLEOTIDE SEQUENCE [LARGE SCALE GENOMIC DNA]</scope>
    <source>
        <strain evidence="3 4">15_TX</strain>
    </source>
</reference>
<dbReference type="AlphaFoldDB" id="A0A2V3A425"/>
<feature type="domain" description="MaoC-like" evidence="2">
    <location>
        <begin position="11"/>
        <end position="101"/>
    </location>
</feature>
<dbReference type="InterPro" id="IPR002539">
    <property type="entry name" value="MaoC-like_dom"/>
</dbReference>
<comment type="caution">
    <text evidence="3">The sequence shown here is derived from an EMBL/GenBank/DDBJ whole genome shotgun (WGS) entry which is preliminary data.</text>
</comment>
<evidence type="ECO:0000256" key="1">
    <source>
        <dbReference type="SAM" id="Phobius"/>
    </source>
</evidence>
<dbReference type="EMBL" id="QGTW01000001">
    <property type="protein sequence ID" value="PWW31753.1"/>
    <property type="molecule type" value="Genomic_DNA"/>
</dbReference>
<proteinExistence type="predicted"/>
<dbReference type="OrthoDB" id="9801625at2"/>
<dbReference type="Gene3D" id="3.10.129.10">
    <property type="entry name" value="Hotdog Thioesterase"/>
    <property type="match status" value="1"/>
</dbReference>
<name>A0A2V3A425_9BACI</name>